<dbReference type="SUPFAM" id="SSF52540">
    <property type="entry name" value="P-loop containing nucleoside triphosphate hydrolases"/>
    <property type="match status" value="1"/>
</dbReference>
<protein>
    <recommendedName>
        <fullName evidence="2">Nephrocystin 3-like N-terminal domain-containing protein</fullName>
    </recommendedName>
</protein>
<evidence type="ECO:0000259" key="2">
    <source>
        <dbReference type="Pfam" id="PF24883"/>
    </source>
</evidence>
<evidence type="ECO:0000313" key="3">
    <source>
        <dbReference type="EMBL" id="PBK87865.1"/>
    </source>
</evidence>
<dbReference type="Gene3D" id="3.40.50.300">
    <property type="entry name" value="P-loop containing nucleotide triphosphate hydrolases"/>
    <property type="match status" value="1"/>
</dbReference>
<dbReference type="InterPro" id="IPR027417">
    <property type="entry name" value="P-loop_NTPase"/>
</dbReference>
<keyword evidence="4" id="KW-1185">Reference proteome</keyword>
<gene>
    <name evidence="3" type="ORF">ARMGADRAFT_1034473</name>
</gene>
<dbReference type="STRING" id="47427.A0A2H3CXX8"/>
<sequence length="944" mass="104681">MDTPLQLRNIAGISEPLTMDESCVFCPQESIGSSSDKVTKYQKEFSDIKADLSSALAKDTNDKVNKIYDMLDTKKLLKPLKLQLSLGPKCWCLEQTWVKTIEILNSWIKDGHCDKQVLWCSGLAGTGKSSLAGTLHDKLTDSEGDRLWGQLGAFIHYDHTKKSPDMLIAHLIPSIAFLLGDHDERIGHAIAKVVHDSLGIWNTPAQKQYTKLLYEPLKSMSNLVKDGPLVIIIDSLDECRDLVISDSYSDSSDGVQQGSRDSSQLEVIRHESDNFSDVLVHYPDAAKDLASKATGLFIWADVACWYLATCKSEKALTQLLDTSDNAAGYSDNNNWEAAALKGLDGLYTTALNEAAEGNQSLKKCIMKVLGTIMVARTPLGLTRDDFKNLVLDPKDTSAQDILINLGSMVETDAKSGGSNQLIHKSFDDFLTHQSSHCKDSWFINIEDHKRKFAWQCLSVLTSFLKEWALGSDIPSHIQNYTLLGLLWHIKWFDKSDVKDLRVLFGDDLSAKWFKVAEKASQNEDLLDEIIEVLHWVDSMSCYCADVLSWSINDIGFLANPAEKLASLFFKSEESLPALKDHQYHVLGHLVVCQSMFVGDQSGDDNGACWEVIDSNGPRDQSASAFILSISDIQTSHYHHCLLKDLKHNVLLLYTTGIIIINIEAMFLMRIDINTTTCHEWKNIVVGDASHVESHPIYCVGKGNPLLVVSQDGSTLAHLSPSVNGLGDLWMLRYWDTTTGFLTHSSTLDICQQKPVSLVLSASGTRTPDNPYTAPIPDPGFLAKIAQVGRKKPCGISALLPNDGKVWCQKSRKLTSGRHYPGSCGTTSIIVTSEDWKTSLHIVPFDNGDAVHNVIDCVTFQVVASFLDERKIAYLMENAMVIRDIQAKNDVFHHRIPSDPHEPSNIMITLDGKSLITVHPGARVIRTWNIEALRLQLASTASKTV</sequence>
<dbReference type="Proteomes" id="UP000217790">
    <property type="component" value="Unassembled WGS sequence"/>
</dbReference>
<dbReference type="EMBL" id="KZ293676">
    <property type="protein sequence ID" value="PBK87865.1"/>
    <property type="molecule type" value="Genomic_DNA"/>
</dbReference>
<dbReference type="InParanoid" id="A0A2H3CXX8"/>
<reference evidence="4" key="1">
    <citation type="journal article" date="2017" name="Nat. Ecol. Evol.">
        <title>Genome expansion and lineage-specific genetic innovations in the forest pathogenic fungi Armillaria.</title>
        <authorList>
            <person name="Sipos G."/>
            <person name="Prasanna A.N."/>
            <person name="Walter M.C."/>
            <person name="O'Connor E."/>
            <person name="Balint B."/>
            <person name="Krizsan K."/>
            <person name="Kiss B."/>
            <person name="Hess J."/>
            <person name="Varga T."/>
            <person name="Slot J."/>
            <person name="Riley R."/>
            <person name="Boka B."/>
            <person name="Rigling D."/>
            <person name="Barry K."/>
            <person name="Lee J."/>
            <person name="Mihaltcheva S."/>
            <person name="LaButti K."/>
            <person name="Lipzen A."/>
            <person name="Waldron R."/>
            <person name="Moloney N.M."/>
            <person name="Sperisen C."/>
            <person name="Kredics L."/>
            <person name="Vagvoelgyi C."/>
            <person name="Patrignani A."/>
            <person name="Fitzpatrick D."/>
            <person name="Nagy I."/>
            <person name="Doyle S."/>
            <person name="Anderson J.B."/>
            <person name="Grigoriev I.V."/>
            <person name="Gueldener U."/>
            <person name="Muensterkoetter M."/>
            <person name="Nagy L.G."/>
        </authorList>
    </citation>
    <scope>NUCLEOTIDE SEQUENCE [LARGE SCALE GENOMIC DNA]</scope>
    <source>
        <strain evidence="4">Ar21-2</strain>
    </source>
</reference>
<evidence type="ECO:0000256" key="1">
    <source>
        <dbReference type="ARBA" id="ARBA00022737"/>
    </source>
</evidence>
<keyword evidence="1" id="KW-0677">Repeat</keyword>
<accession>A0A2H3CXX8</accession>
<dbReference type="AlphaFoldDB" id="A0A2H3CXX8"/>
<name>A0A2H3CXX8_ARMGA</name>
<dbReference type="Pfam" id="PF24883">
    <property type="entry name" value="NPHP3_N"/>
    <property type="match status" value="1"/>
</dbReference>
<organism evidence="3 4">
    <name type="scientific">Armillaria gallica</name>
    <name type="common">Bulbous honey fungus</name>
    <name type="synonym">Armillaria bulbosa</name>
    <dbReference type="NCBI Taxonomy" id="47427"/>
    <lineage>
        <taxon>Eukaryota</taxon>
        <taxon>Fungi</taxon>
        <taxon>Dikarya</taxon>
        <taxon>Basidiomycota</taxon>
        <taxon>Agaricomycotina</taxon>
        <taxon>Agaricomycetes</taxon>
        <taxon>Agaricomycetidae</taxon>
        <taxon>Agaricales</taxon>
        <taxon>Marasmiineae</taxon>
        <taxon>Physalacriaceae</taxon>
        <taxon>Armillaria</taxon>
    </lineage>
</organism>
<evidence type="ECO:0000313" key="4">
    <source>
        <dbReference type="Proteomes" id="UP000217790"/>
    </source>
</evidence>
<proteinExistence type="predicted"/>
<feature type="domain" description="Nephrocystin 3-like N-terminal" evidence="2">
    <location>
        <begin position="97"/>
        <end position="241"/>
    </location>
</feature>
<dbReference type="PANTHER" id="PTHR10039">
    <property type="entry name" value="AMELOGENIN"/>
    <property type="match status" value="1"/>
</dbReference>
<dbReference type="InterPro" id="IPR056884">
    <property type="entry name" value="NPHP3-like_N"/>
</dbReference>
<dbReference type="PANTHER" id="PTHR10039:SF14">
    <property type="entry name" value="NACHT DOMAIN-CONTAINING PROTEIN"/>
    <property type="match status" value="1"/>
</dbReference>
<dbReference type="OrthoDB" id="4760524at2759"/>